<dbReference type="GO" id="GO:0019354">
    <property type="term" value="P:siroheme biosynthetic process"/>
    <property type="evidence" value="ECO:0007669"/>
    <property type="project" value="InterPro"/>
</dbReference>
<keyword evidence="4" id="KW-0949">S-adenosyl-L-methionine</keyword>
<dbReference type="AlphaFoldDB" id="A0A6N7IM14"/>
<dbReference type="InterPro" id="IPR035996">
    <property type="entry name" value="4pyrrol_Methylase_sf"/>
</dbReference>
<proteinExistence type="inferred from homology"/>
<dbReference type="SUPFAM" id="SSF69618">
    <property type="entry name" value="HemD-like"/>
    <property type="match status" value="1"/>
</dbReference>
<keyword evidence="3 6" id="KW-0808">Transferase</keyword>
<evidence type="ECO:0000256" key="5">
    <source>
        <dbReference type="ARBA" id="ARBA00023244"/>
    </source>
</evidence>
<dbReference type="NCBIfam" id="NF004790">
    <property type="entry name" value="PRK06136.1"/>
    <property type="match status" value="1"/>
</dbReference>
<dbReference type="InterPro" id="IPR014777">
    <property type="entry name" value="4pyrrole_Mease_sub1"/>
</dbReference>
<dbReference type="InterPro" id="IPR014776">
    <property type="entry name" value="4pyrrole_Mease_sub2"/>
</dbReference>
<dbReference type="CDD" id="cd06578">
    <property type="entry name" value="HemD"/>
    <property type="match status" value="1"/>
</dbReference>
<gene>
    <name evidence="9" type="primary">cobA</name>
    <name evidence="9" type="ORF">GFC01_01770</name>
</gene>
<dbReference type="PROSITE" id="PS00840">
    <property type="entry name" value="SUMT_2"/>
    <property type="match status" value="1"/>
</dbReference>
<feature type="domain" description="Tetrapyrrole biosynthesis uroporphyrinogen III synthase" evidence="8">
    <location>
        <begin position="268"/>
        <end position="498"/>
    </location>
</feature>
<organism evidence="9 10">
    <name type="scientific">Desulfofundulus thermobenzoicus</name>
    <dbReference type="NCBI Taxonomy" id="29376"/>
    <lineage>
        <taxon>Bacteria</taxon>
        <taxon>Bacillati</taxon>
        <taxon>Bacillota</taxon>
        <taxon>Clostridia</taxon>
        <taxon>Eubacteriales</taxon>
        <taxon>Peptococcaceae</taxon>
        <taxon>Desulfofundulus</taxon>
    </lineage>
</organism>
<dbReference type="FunFam" id="3.40.1010.10:FF:000001">
    <property type="entry name" value="Siroheme synthase"/>
    <property type="match status" value="1"/>
</dbReference>
<dbReference type="InterPro" id="IPR006366">
    <property type="entry name" value="CobA/CysG_C"/>
</dbReference>
<evidence type="ECO:0000256" key="2">
    <source>
        <dbReference type="ARBA" id="ARBA00022603"/>
    </source>
</evidence>
<dbReference type="PANTHER" id="PTHR45790">
    <property type="entry name" value="SIROHEME SYNTHASE-RELATED"/>
    <property type="match status" value="1"/>
</dbReference>
<dbReference type="OrthoDB" id="9815856at2"/>
<feature type="domain" description="Tetrapyrrole methylase" evidence="7">
    <location>
        <begin position="5"/>
        <end position="217"/>
    </location>
</feature>
<sequence>MNKGMVYLVGAGPGDPGLLTVKGLACIQRAAVIVYDRLTGPHLLTHAAPEAELIYVGKSPAGHAMTQEEINALLVERASRGQVVVRLKGGDPFLFGRGGEEAEALARAGIPFEVVPGITSAIAVPAYAGIPVTHRDLTSTLAIITGNEDPRKEDSSIQWDKLATGAGTLVFLMGMANLDRITEQLIKHGRDPKTPVALIRWGTRVEQQTVTGTLENIAFRARETGLTNPAVIVVGEVVALRERLAWFEKKPLFGKRVLVTRSREQASELSRIIEDLGGEALEFPTIAIMEPESYAPLDAAIERLGSYRWVIFTSVNGVHFFFRRLRQRGRDVRDLHGANLCAIGPQTRQALERFALQVTHMPDEYRAERIVAGLGEQINPGDRVLLPRADIARKALAEALRDLGAVVEEVVAYRTVPAGGNARLIRELLAEGRIHVVTFTSSSTVRNFVQLLQEPHLPRLLEKTMVACIGPITARTAREMGLPVHVQAREYTIAGLVQAILEAAVNAQ</sequence>
<evidence type="ECO:0000256" key="4">
    <source>
        <dbReference type="ARBA" id="ARBA00022691"/>
    </source>
</evidence>
<accession>A0A6N7IM14</accession>
<keyword evidence="2 6" id="KW-0489">Methyltransferase</keyword>
<dbReference type="InterPro" id="IPR003754">
    <property type="entry name" value="4pyrrol_synth_uPrphyn_synth"/>
</dbReference>
<evidence type="ECO:0000313" key="10">
    <source>
        <dbReference type="Proteomes" id="UP000441717"/>
    </source>
</evidence>
<dbReference type="EMBL" id="WHYR01000003">
    <property type="protein sequence ID" value="MQL51016.1"/>
    <property type="molecule type" value="Genomic_DNA"/>
</dbReference>
<name>A0A6N7IM14_9FIRM</name>
<reference evidence="9 10" key="1">
    <citation type="submission" date="2019-10" db="EMBL/GenBank/DDBJ databases">
        <title>Comparative genomics of sulfur disproportionating microorganisms.</title>
        <authorList>
            <person name="Ward L.M."/>
            <person name="Bertran E."/>
            <person name="Johnston D."/>
        </authorList>
    </citation>
    <scope>NUCLEOTIDE SEQUENCE [LARGE SCALE GENOMIC DNA]</scope>
    <source>
        <strain evidence="9 10">DSM 14055</strain>
    </source>
</reference>
<dbReference type="CDD" id="cd11642">
    <property type="entry name" value="SUMT"/>
    <property type="match status" value="1"/>
</dbReference>
<comment type="similarity">
    <text evidence="6">Belongs to the precorrin methyltransferase family.</text>
</comment>
<dbReference type="EC" id="2.1.1.107" evidence="1"/>
<dbReference type="Gene3D" id="3.40.50.10090">
    <property type="match status" value="2"/>
</dbReference>
<evidence type="ECO:0000313" key="9">
    <source>
        <dbReference type="EMBL" id="MQL51016.1"/>
    </source>
</evidence>
<dbReference type="InterPro" id="IPR000878">
    <property type="entry name" value="4pyrrol_Mease"/>
</dbReference>
<dbReference type="PANTHER" id="PTHR45790:SF3">
    <property type="entry name" value="S-ADENOSYL-L-METHIONINE-DEPENDENT UROPORPHYRINOGEN III METHYLTRANSFERASE, CHLOROPLASTIC"/>
    <property type="match status" value="1"/>
</dbReference>
<evidence type="ECO:0000259" key="8">
    <source>
        <dbReference type="Pfam" id="PF02602"/>
    </source>
</evidence>
<dbReference type="Pfam" id="PF00590">
    <property type="entry name" value="TP_methylase"/>
    <property type="match status" value="1"/>
</dbReference>
<dbReference type="Pfam" id="PF02602">
    <property type="entry name" value="HEM4"/>
    <property type="match status" value="1"/>
</dbReference>
<dbReference type="PROSITE" id="PS00839">
    <property type="entry name" value="SUMT_1"/>
    <property type="match status" value="1"/>
</dbReference>
<keyword evidence="5" id="KW-0627">Porphyrin biosynthesis</keyword>
<dbReference type="FunFam" id="3.30.950.10:FF:000001">
    <property type="entry name" value="Siroheme synthase"/>
    <property type="match status" value="1"/>
</dbReference>
<dbReference type="FunFam" id="3.40.50.10090:FF:000001">
    <property type="entry name" value="Bifunctional uroporphyrinogen-III C-methyltransferase/uroporphyrinogen-III synthase"/>
    <property type="match status" value="1"/>
</dbReference>
<dbReference type="Gene3D" id="3.30.950.10">
    <property type="entry name" value="Methyltransferase, Cobalt-precorrin-4 Transmethylase, Domain 2"/>
    <property type="match status" value="1"/>
</dbReference>
<dbReference type="Proteomes" id="UP000441717">
    <property type="component" value="Unassembled WGS sequence"/>
</dbReference>
<evidence type="ECO:0000259" key="7">
    <source>
        <dbReference type="Pfam" id="PF00590"/>
    </source>
</evidence>
<dbReference type="SUPFAM" id="SSF53790">
    <property type="entry name" value="Tetrapyrrole methylase"/>
    <property type="match status" value="1"/>
</dbReference>
<dbReference type="InterPro" id="IPR050161">
    <property type="entry name" value="Siro_Cobalamin_biosynth"/>
</dbReference>
<dbReference type="GO" id="GO:0004852">
    <property type="term" value="F:uroporphyrinogen-III synthase activity"/>
    <property type="evidence" value="ECO:0007669"/>
    <property type="project" value="InterPro"/>
</dbReference>
<dbReference type="GO" id="GO:0032259">
    <property type="term" value="P:methylation"/>
    <property type="evidence" value="ECO:0007669"/>
    <property type="project" value="UniProtKB-KW"/>
</dbReference>
<dbReference type="InterPro" id="IPR003043">
    <property type="entry name" value="Uropor_MeTrfase_CS"/>
</dbReference>
<protein>
    <recommendedName>
        <fullName evidence="1">uroporphyrinogen-III C-methyltransferase</fullName>
        <ecNumber evidence="1">2.1.1.107</ecNumber>
    </recommendedName>
</protein>
<dbReference type="Gene3D" id="3.40.1010.10">
    <property type="entry name" value="Cobalt-precorrin-4 Transmethylase, Domain 1"/>
    <property type="match status" value="1"/>
</dbReference>
<dbReference type="GO" id="GO:0004851">
    <property type="term" value="F:uroporphyrin-III C-methyltransferase activity"/>
    <property type="evidence" value="ECO:0007669"/>
    <property type="project" value="UniProtKB-EC"/>
</dbReference>
<evidence type="ECO:0000256" key="6">
    <source>
        <dbReference type="RuleBase" id="RU003960"/>
    </source>
</evidence>
<dbReference type="NCBIfam" id="TIGR01469">
    <property type="entry name" value="cobA_cysG_Cterm"/>
    <property type="match status" value="1"/>
</dbReference>
<dbReference type="InterPro" id="IPR036108">
    <property type="entry name" value="4pyrrol_syn_uPrphyn_synt_sf"/>
</dbReference>
<evidence type="ECO:0000256" key="3">
    <source>
        <dbReference type="ARBA" id="ARBA00022679"/>
    </source>
</evidence>
<dbReference type="RefSeq" id="WP_152944931.1">
    <property type="nucleotide sequence ID" value="NZ_WHYR01000003.1"/>
</dbReference>
<evidence type="ECO:0000256" key="1">
    <source>
        <dbReference type="ARBA" id="ARBA00012162"/>
    </source>
</evidence>
<comment type="caution">
    <text evidence="9">The sequence shown here is derived from an EMBL/GenBank/DDBJ whole genome shotgun (WGS) entry which is preliminary data.</text>
</comment>
<keyword evidence="10" id="KW-1185">Reference proteome</keyword>